<keyword evidence="5" id="KW-0539">Nucleus</keyword>
<keyword evidence="2" id="KW-0479">Metal-binding</keyword>
<evidence type="ECO:0000313" key="7">
    <source>
        <dbReference type="EMBL" id="MBW0572417.1"/>
    </source>
</evidence>
<dbReference type="PANTHER" id="PTHR46481:SF10">
    <property type="entry name" value="ZINC FINGER BED DOMAIN-CONTAINING PROTEIN 39"/>
    <property type="match status" value="1"/>
</dbReference>
<evidence type="ECO:0000256" key="6">
    <source>
        <dbReference type="SAM" id="MobiDB-lite"/>
    </source>
</evidence>
<comment type="caution">
    <text evidence="7">The sequence shown here is derived from an EMBL/GenBank/DDBJ whole genome shotgun (WGS) entry which is preliminary data.</text>
</comment>
<evidence type="ECO:0000256" key="4">
    <source>
        <dbReference type="ARBA" id="ARBA00022833"/>
    </source>
</evidence>
<organism evidence="7 8">
    <name type="scientific">Austropuccinia psidii MF-1</name>
    <dbReference type="NCBI Taxonomy" id="1389203"/>
    <lineage>
        <taxon>Eukaryota</taxon>
        <taxon>Fungi</taxon>
        <taxon>Dikarya</taxon>
        <taxon>Basidiomycota</taxon>
        <taxon>Pucciniomycotina</taxon>
        <taxon>Pucciniomycetes</taxon>
        <taxon>Pucciniales</taxon>
        <taxon>Sphaerophragmiaceae</taxon>
        <taxon>Austropuccinia</taxon>
    </lineage>
</organism>
<name>A0A9Q3K341_9BASI</name>
<dbReference type="GO" id="GO:0005634">
    <property type="term" value="C:nucleus"/>
    <property type="evidence" value="ECO:0007669"/>
    <property type="project" value="UniProtKB-SubCell"/>
</dbReference>
<feature type="compositionally biased region" description="Polar residues" evidence="6">
    <location>
        <begin position="116"/>
        <end position="126"/>
    </location>
</feature>
<feature type="region of interest" description="Disordered" evidence="6">
    <location>
        <begin position="109"/>
        <end position="137"/>
    </location>
</feature>
<feature type="compositionally biased region" description="Basic and acidic residues" evidence="6">
    <location>
        <begin position="127"/>
        <end position="137"/>
    </location>
</feature>
<proteinExistence type="predicted"/>
<comment type="subcellular location">
    <subcellularLocation>
        <location evidence="1">Nucleus</location>
    </subcellularLocation>
</comment>
<dbReference type="AlphaFoldDB" id="A0A9Q3K341"/>
<dbReference type="PANTHER" id="PTHR46481">
    <property type="entry name" value="ZINC FINGER BED DOMAIN-CONTAINING PROTEIN 4"/>
    <property type="match status" value="1"/>
</dbReference>
<protein>
    <recommendedName>
        <fullName evidence="9">BED-type domain-containing protein</fullName>
    </recommendedName>
</protein>
<reference evidence="7" key="1">
    <citation type="submission" date="2021-03" db="EMBL/GenBank/DDBJ databases">
        <title>Draft genome sequence of rust myrtle Austropuccinia psidii MF-1, a brazilian biotype.</title>
        <authorList>
            <person name="Quecine M.C."/>
            <person name="Pachon D.M.R."/>
            <person name="Bonatelli M.L."/>
            <person name="Correr F.H."/>
            <person name="Franceschini L.M."/>
            <person name="Leite T.F."/>
            <person name="Margarido G.R.A."/>
            <person name="Almeida C.A."/>
            <person name="Ferrarezi J.A."/>
            <person name="Labate C.A."/>
        </authorList>
    </citation>
    <scope>NUCLEOTIDE SEQUENCE</scope>
    <source>
        <strain evidence="7">MF-1</strain>
    </source>
</reference>
<feature type="region of interest" description="Disordered" evidence="6">
    <location>
        <begin position="44"/>
        <end position="91"/>
    </location>
</feature>
<evidence type="ECO:0008006" key="9">
    <source>
        <dbReference type="Google" id="ProtNLM"/>
    </source>
</evidence>
<evidence type="ECO:0000256" key="1">
    <source>
        <dbReference type="ARBA" id="ARBA00004123"/>
    </source>
</evidence>
<keyword evidence="8" id="KW-1185">Reference proteome</keyword>
<evidence type="ECO:0000256" key="3">
    <source>
        <dbReference type="ARBA" id="ARBA00022771"/>
    </source>
</evidence>
<feature type="compositionally biased region" description="Basic residues" evidence="6">
    <location>
        <begin position="65"/>
        <end position="74"/>
    </location>
</feature>
<evidence type="ECO:0000256" key="2">
    <source>
        <dbReference type="ARBA" id="ARBA00022723"/>
    </source>
</evidence>
<sequence>MESLGQTQHPTSCHLLIYPIEDCAKGSLSLFIIFSFPINYASGSSRPPQSLRPEMNPIPHETNLHRRKHPRRYHPNSSQGSLNSAVTTTPSHSHSLVLASPNIINSVEDEEAVQESGATNYSTDESVAQHKDSPDKSSRSLVYNYFKRQMMRFIYKCNHCNARRNSSNLNKHRSACKGRYQAWALQSPGAIDPHANNSDLVKFQDCFQKKFVIGLIEKNLPFGTFNDGVLRDVLCNMAPNFQWPHRKKVASIANTLYYESKARLLDELKKFPRGRVICAAIDCWTTKDCNESYLAIVIQWLDYRSFQFEC</sequence>
<keyword evidence="4" id="KW-0862">Zinc</keyword>
<accession>A0A9Q3K341</accession>
<gene>
    <name evidence="7" type="ORF">O181_112132</name>
</gene>
<dbReference type="InterPro" id="IPR052035">
    <property type="entry name" value="ZnF_BED_domain_contain"/>
</dbReference>
<dbReference type="EMBL" id="AVOT02090055">
    <property type="protein sequence ID" value="MBW0572417.1"/>
    <property type="molecule type" value="Genomic_DNA"/>
</dbReference>
<evidence type="ECO:0000313" key="8">
    <source>
        <dbReference type="Proteomes" id="UP000765509"/>
    </source>
</evidence>
<dbReference type="GO" id="GO:0008270">
    <property type="term" value="F:zinc ion binding"/>
    <property type="evidence" value="ECO:0007669"/>
    <property type="project" value="UniProtKB-KW"/>
</dbReference>
<feature type="compositionally biased region" description="Polar residues" evidence="6">
    <location>
        <begin position="75"/>
        <end position="91"/>
    </location>
</feature>
<keyword evidence="3" id="KW-0863">Zinc-finger</keyword>
<dbReference type="Proteomes" id="UP000765509">
    <property type="component" value="Unassembled WGS sequence"/>
</dbReference>
<evidence type="ECO:0000256" key="5">
    <source>
        <dbReference type="ARBA" id="ARBA00023242"/>
    </source>
</evidence>